<reference evidence="2 3" key="1">
    <citation type="submission" date="2018-06" db="EMBL/GenBank/DDBJ databases">
        <title>Genomic Encyclopedia of Type Strains, Phase I: the one thousand microbial genomes (KMG-I) project.</title>
        <authorList>
            <person name="Kyrpides N."/>
        </authorList>
    </citation>
    <scope>NUCLEOTIDE SEQUENCE [LARGE SCALE GENOMIC DNA]</scope>
    <source>
        <strain evidence="2 3">DSM 19573</strain>
    </source>
</reference>
<accession>A0A318XLC4</accession>
<dbReference type="GO" id="GO:0004722">
    <property type="term" value="F:protein serine/threonine phosphatase activity"/>
    <property type="evidence" value="ECO:0007669"/>
    <property type="project" value="InterPro"/>
</dbReference>
<dbReference type="InterPro" id="IPR001932">
    <property type="entry name" value="PPM-type_phosphatase-like_dom"/>
</dbReference>
<proteinExistence type="predicted"/>
<dbReference type="SMART" id="SM00332">
    <property type="entry name" value="PP2Cc"/>
    <property type="match status" value="1"/>
</dbReference>
<dbReference type="Gene3D" id="3.60.40.10">
    <property type="entry name" value="PPM-type phosphatase domain"/>
    <property type="match status" value="1"/>
</dbReference>
<dbReference type="EMBL" id="QKMR01000011">
    <property type="protein sequence ID" value="PYG87385.1"/>
    <property type="molecule type" value="Genomic_DNA"/>
</dbReference>
<comment type="caution">
    <text evidence="2">The sequence shown here is derived from an EMBL/GenBank/DDBJ whole genome shotgun (WGS) entry which is preliminary data.</text>
</comment>
<dbReference type="NCBIfam" id="NF033484">
    <property type="entry name" value="Stp1_PP2C_phos"/>
    <property type="match status" value="1"/>
</dbReference>
<dbReference type="InterPro" id="IPR036457">
    <property type="entry name" value="PPM-type-like_dom_sf"/>
</dbReference>
<organism evidence="2 3">
    <name type="scientific">Ruminiclostridium sufflavum DSM 19573</name>
    <dbReference type="NCBI Taxonomy" id="1121337"/>
    <lineage>
        <taxon>Bacteria</taxon>
        <taxon>Bacillati</taxon>
        <taxon>Bacillota</taxon>
        <taxon>Clostridia</taxon>
        <taxon>Eubacteriales</taxon>
        <taxon>Oscillospiraceae</taxon>
        <taxon>Ruminiclostridium</taxon>
    </lineage>
</organism>
<evidence type="ECO:0000259" key="1">
    <source>
        <dbReference type="PROSITE" id="PS51746"/>
    </source>
</evidence>
<keyword evidence="3" id="KW-1185">Reference proteome</keyword>
<dbReference type="InterPro" id="IPR015655">
    <property type="entry name" value="PP2C"/>
</dbReference>
<evidence type="ECO:0000313" key="2">
    <source>
        <dbReference type="EMBL" id="PYG87385.1"/>
    </source>
</evidence>
<sequence length="249" mass="27441">MFVSGVIRLNYGIKTDRGLKRQLNEDNCSVLVGYTGIPPCFVIADGMGGHKCGDVASKQAVDSVCSYLLKADWESDNIPELLKNIIADVNKELYQFSLLDESTQGMGTTLIITVHKNKKLYIGHVGDSRVYIIRGNTIQKVTSDHSFIEELVKNGTITKDEAINHPKRNVITRAVGYEHDLLVDTYEVEVLENDGILVCTDGLTNMLSEKEILEIITKAENPQSACDSLIQNANNKGGEDNITVIVGRI</sequence>
<feature type="domain" description="PPM-type phosphatase" evidence="1">
    <location>
        <begin position="10"/>
        <end position="249"/>
    </location>
</feature>
<evidence type="ECO:0000313" key="3">
    <source>
        <dbReference type="Proteomes" id="UP000248132"/>
    </source>
</evidence>
<dbReference type="CDD" id="cd00143">
    <property type="entry name" value="PP2Cc"/>
    <property type="match status" value="1"/>
</dbReference>
<gene>
    <name evidence="2" type="ORF">LY28_02052</name>
</gene>
<dbReference type="AlphaFoldDB" id="A0A318XLC4"/>
<protein>
    <submittedName>
        <fullName evidence="2">Protein phosphatase</fullName>
    </submittedName>
</protein>
<dbReference type="PANTHER" id="PTHR47992">
    <property type="entry name" value="PROTEIN PHOSPHATASE"/>
    <property type="match status" value="1"/>
</dbReference>
<dbReference type="Pfam" id="PF13672">
    <property type="entry name" value="PP2C_2"/>
    <property type="match status" value="1"/>
</dbReference>
<dbReference type="Proteomes" id="UP000248132">
    <property type="component" value="Unassembled WGS sequence"/>
</dbReference>
<dbReference type="SUPFAM" id="SSF81606">
    <property type="entry name" value="PP2C-like"/>
    <property type="match status" value="1"/>
</dbReference>
<dbReference type="SMART" id="SM00331">
    <property type="entry name" value="PP2C_SIG"/>
    <property type="match status" value="1"/>
</dbReference>
<dbReference type="PROSITE" id="PS51746">
    <property type="entry name" value="PPM_2"/>
    <property type="match status" value="1"/>
</dbReference>
<name>A0A318XLC4_9FIRM</name>